<feature type="non-terminal residue" evidence="1">
    <location>
        <position position="72"/>
    </location>
</feature>
<reference evidence="1" key="1">
    <citation type="submission" date="2022-07" db="EMBL/GenBank/DDBJ databases">
        <title>Phylogenomic reconstructions and comparative analyses of Kickxellomycotina fungi.</title>
        <authorList>
            <person name="Reynolds N.K."/>
            <person name="Stajich J.E."/>
            <person name="Barry K."/>
            <person name="Grigoriev I.V."/>
            <person name="Crous P."/>
            <person name="Smith M.E."/>
        </authorList>
    </citation>
    <scope>NUCLEOTIDE SEQUENCE</scope>
    <source>
        <strain evidence="1">BCRC 34381</strain>
    </source>
</reference>
<dbReference type="EMBL" id="JANBOI010001121">
    <property type="protein sequence ID" value="KAJ1727375.1"/>
    <property type="molecule type" value="Genomic_DNA"/>
</dbReference>
<dbReference type="OrthoDB" id="59470at2759"/>
<sequence>MLKIRTVLLYVGLACLGLLTFTAIQHRDEFSDRSLTNYENEDTGMFRNILNMADVWQGDTHVVMGKMVNETL</sequence>
<comment type="caution">
    <text evidence="1">The sequence shown here is derived from an EMBL/GenBank/DDBJ whole genome shotgun (WGS) entry which is preliminary data.</text>
</comment>
<proteinExistence type="predicted"/>
<name>A0A9W8CWL2_9FUNG</name>
<accession>A0A9W8CWL2</accession>
<evidence type="ECO:0000313" key="2">
    <source>
        <dbReference type="Proteomes" id="UP001143981"/>
    </source>
</evidence>
<evidence type="ECO:0000313" key="1">
    <source>
        <dbReference type="EMBL" id="KAJ1727375.1"/>
    </source>
</evidence>
<dbReference type="Proteomes" id="UP001143981">
    <property type="component" value="Unassembled WGS sequence"/>
</dbReference>
<gene>
    <name evidence="1" type="ORF">LPJ61_004605</name>
</gene>
<dbReference type="AlphaFoldDB" id="A0A9W8CWL2"/>
<keyword evidence="2" id="KW-1185">Reference proteome</keyword>
<organism evidence="1 2">
    <name type="scientific">Coemansia biformis</name>
    <dbReference type="NCBI Taxonomy" id="1286918"/>
    <lineage>
        <taxon>Eukaryota</taxon>
        <taxon>Fungi</taxon>
        <taxon>Fungi incertae sedis</taxon>
        <taxon>Zoopagomycota</taxon>
        <taxon>Kickxellomycotina</taxon>
        <taxon>Kickxellomycetes</taxon>
        <taxon>Kickxellales</taxon>
        <taxon>Kickxellaceae</taxon>
        <taxon>Coemansia</taxon>
    </lineage>
</organism>
<protein>
    <submittedName>
        <fullName evidence="1">Uncharacterized protein</fullName>
    </submittedName>
</protein>